<protein>
    <submittedName>
        <fullName evidence="2">Alpha/Beta hydrolase protein</fullName>
    </submittedName>
</protein>
<sequence>MGAASPPKATFPLPPYESEITAFEDTQRRPLPASFEELLALRSEEPPTDETIANDPDLTIEDLKSPSRME</sequence>
<accession>A0AAD6DVL4</accession>
<evidence type="ECO:0000313" key="3">
    <source>
        <dbReference type="Proteomes" id="UP001213799"/>
    </source>
</evidence>
<evidence type="ECO:0000313" key="2">
    <source>
        <dbReference type="EMBL" id="KAJ5593274.1"/>
    </source>
</evidence>
<feature type="compositionally biased region" description="Basic and acidic residues" evidence="1">
    <location>
        <begin position="61"/>
        <end position="70"/>
    </location>
</feature>
<reference evidence="2" key="1">
    <citation type="journal article" date="2023" name="IMA Fungus">
        <title>Comparative genomic study of the Penicillium genus elucidates a diverse pangenome and 15 lateral gene transfer events.</title>
        <authorList>
            <person name="Petersen C."/>
            <person name="Sorensen T."/>
            <person name="Nielsen M.R."/>
            <person name="Sondergaard T.E."/>
            <person name="Sorensen J.L."/>
            <person name="Fitzpatrick D.A."/>
            <person name="Frisvad J.C."/>
            <person name="Nielsen K.L."/>
        </authorList>
    </citation>
    <scope>NUCLEOTIDE SEQUENCE</scope>
    <source>
        <strain evidence="2">IBT 12815</strain>
    </source>
</reference>
<evidence type="ECO:0000256" key="1">
    <source>
        <dbReference type="SAM" id="MobiDB-lite"/>
    </source>
</evidence>
<proteinExistence type="predicted"/>
<name>A0AAD6DVL4_9EURO</name>
<organism evidence="2 3">
    <name type="scientific">Penicillium hordei</name>
    <dbReference type="NCBI Taxonomy" id="40994"/>
    <lineage>
        <taxon>Eukaryota</taxon>
        <taxon>Fungi</taxon>
        <taxon>Dikarya</taxon>
        <taxon>Ascomycota</taxon>
        <taxon>Pezizomycotina</taxon>
        <taxon>Eurotiomycetes</taxon>
        <taxon>Eurotiomycetidae</taxon>
        <taxon>Eurotiales</taxon>
        <taxon>Aspergillaceae</taxon>
        <taxon>Penicillium</taxon>
    </lineage>
</organism>
<keyword evidence="3" id="KW-1185">Reference proteome</keyword>
<dbReference type="EMBL" id="JAQJAE010000005">
    <property type="protein sequence ID" value="KAJ5593274.1"/>
    <property type="molecule type" value="Genomic_DNA"/>
</dbReference>
<dbReference type="Proteomes" id="UP001213799">
    <property type="component" value="Unassembled WGS sequence"/>
</dbReference>
<gene>
    <name evidence="2" type="ORF">N7537_010178</name>
</gene>
<dbReference type="GO" id="GO:0016787">
    <property type="term" value="F:hydrolase activity"/>
    <property type="evidence" value="ECO:0007669"/>
    <property type="project" value="UniProtKB-KW"/>
</dbReference>
<dbReference type="GeneID" id="81591474"/>
<comment type="caution">
    <text evidence="2">The sequence shown here is derived from an EMBL/GenBank/DDBJ whole genome shotgun (WGS) entry which is preliminary data.</text>
</comment>
<reference evidence="2" key="2">
    <citation type="submission" date="2023-01" db="EMBL/GenBank/DDBJ databases">
        <authorList>
            <person name="Petersen C."/>
        </authorList>
    </citation>
    <scope>NUCLEOTIDE SEQUENCE</scope>
    <source>
        <strain evidence="2">IBT 12815</strain>
    </source>
</reference>
<dbReference type="RefSeq" id="XP_056749900.1">
    <property type="nucleotide sequence ID" value="XM_056901232.1"/>
</dbReference>
<keyword evidence="2" id="KW-0378">Hydrolase</keyword>
<dbReference type="AlphaFoldDB" id="A0AAD6DVL4"/>
<feature type="region of interest" description="Disordered" evidence="1">
    <location>
        <begin position="42"/>
        <end position="70"/>
    </location>
</feature>